<reference evidence="6 7" key="1">
    <citation type="submission" date="2020-08" db="EMBL/GenBank/DDBJ databases">
        <title>Genome public.</title>
        <authorList>
            <person name="Liu C."/>
            <person name="Sun Q."/>
        </authorList>
    </citation>
    <scope>NUCLEOTIDE SEQUENCE [LARGE SCALE GENOMIC DNA]</scope>
    <source>
        <strain evidence="6 7">NSJ-56</strain>
    </source>
</reference>
<evidence type="ECO:0000256" key="1">
    <source>
        <dbReference type="ARBA" id="ARBA00004496"/>
    </source>
</evidence>
<evidence type="ECO:0000259" key="5">
    <source>
        <dbReference type="Pfam" id="PF01814"/>
    </source>
</evidence>
<sequence>MNKLGGESNISNICDKNTTMNSRLFSAEMKLADVIHADYSLLLLLHRFGLNLGFGDKTVKECCEANHVSCPLFLMICNVYSNEAYLPMDKEIERIGPDVDQLIAYLKNSHDYYLNSRMFVIEEQLKEISENCEEHHKKILHLFFNEYKNEVIRHFAYEEDTVFPYISGIVHGSRSGNYEIEEFKENHSNIDDKLNDLKNIIMKYLQGDALSEMRIRVLFGIFSLEEDLSKHSLIEDKILIPLVKKLEQQYGRQ</sequence>
<comment type="caution">
    <text evidence="6">The sequence shown here is derived from an EMBL/GenBank/DDBJ whole genome shotgun (WGS) entry which is preliminary data.</text>
</comment>
<dbReference type="PANTHER" id="PTHR36438:SF1">
    <property type="entry name" value="IRON-SULFUR CLUSTER REPAIR PROTEIN YTFE"/>
    <property type="match status" value="1"/>
</dbReference>
<keyword evidence="7" id="KW-1185">Reference proteome</keyword>
<comment type="subcellular location">
    <subcellularLocation>
        <location evidence="1">Cytoplasm</location>
    </subcellularLocation>
</comment>
<keyword evidence="2" id="KW-0963">Cytoplasm</keyword>
<evidence type="ECO:0000313" key="6">
    <source>
        <dbReference type="EMBL" id="MBC5620279.1"/>
    </source>
</evidence>
<dbReference type="InterPro" id="IPR012312">
    <property type="entry name" value="Hemerythrin-like"/>
</dbReference>
<gene>
    <name evidence="6" type="ORF">H8S64_04120</name>
</gene>
<evidence type="ECO:0000256" key="3">
    <source>
        <dbReference type="ARBA" id="ARBA00022723"/>
    </source>
</evidence>
<proteinExistence type="predicted"/>
<evidence type="ECO:0000313" key="7">
    <source>
        <dbReference type="Proteomes" id="UP000646484"/>
    </source>
</evidence>
<accession>A0ABR7CXA7</accession>
<dbReference type="EMBL" id="JACOOH010000002">
    <property type="protein sequence ID" value="MBC5620279.1"/>
    <property type="molecule type" value="Genomic_DNA"/>
</dbReference>
<keyword evidence="3" id="KW-0479">Metal-binding</keyword>
<dbReference type="Proteomes" id="UP000646484">
    <property type="component" value="Unassembled WGS sequence"/>
</dbReference>
<name>A0ABR7CXA7_9BACT</name>
<evidence type="ECO:0000256" key="2">
    <source>
        <dbReference type="ARBA" id="ARBA00022490"/>
    </source>
</evidence>
<feature type="domain" description="Hemerythrin-like" evidence="5">
    <location>
        <begin position="123"/>
        <end position="243"/>
    </location>
</feature>
<dbReference type="PANTHER" id="PTHR36438">
    <property type="entry name" value="IRON-SULFUR CLUSTER REPAIR PROTEIN YTFE"/>
    <property type="match status" value="1"/>
</dbReference>
<dbReference type="Gene3D" id="1.20.120.520">
    <property type="entry name" value="nmb1532 protein domain like"/>
    <property type="match status" value="1"/>
</dbReference>
<protein>
    <submittedName>
        <fullName evidence="6">Hemerythrin domain-containing protein</fullName>
    </submittedName>
</protein>
<evidence type="ECO:0000256" key="4">
    <source>
        <dbReference type="ARBA" id="ARBA00023004"/>
    </source>
</evidence>
<dbReference type="Pfam" id="PF01814">
    <property type="entry name" value="Hemerythrin"/>
    <property type="match status" value="1"/>
</dbReference>
<dbReference type="InterPro" id="IPR019903">
    <property type="entry name" value="RIC_family"/>
</dbReference>
<keyword evidence="4" id="KW-0408">Iron</keyword>
<organism evidence="6 7">
    <name type="scientific">Butyricimonas hominis</name>
    <dbReference type="NCBI Taxonomy" id="2763032"/>
    <lineage>
        <taxon>Bacteria</taxon>
        <taxon>Pseudomonadati</taxon>
        <taxon>Bacteroidota</taxon>
        <taxon>Bacteroidia</taxon>
        <taxon>Bacteroidales</taxon>
        <taxon>Odoribacteraceae</taxon>
        <taxon>Butyricimonas</taxon>
    </lineage>
</organism>